<comment type="caution">
    <text evidence="4">The sequence shown here is derived from an EMBL/GenBank/DDBJ whole genome shotgun (WGS) entry which is preliminary data.</text>
</comment>
<dbReference type="PANTHER" id="PTHR42850">
    <property type="entry name" value="METALLOPHOSPHOESTERASE"/>
    <property type="match status" value="1"/>
</dbReference>
<dbReference type="Pfam" id="PF13671">
    <property type="entry name" value="AAA_33"/>
    <property type="match status" value="1"/>
</dbReference>
<dbReference type="Gene3D" id="3.30.470.30">
    <property type="entry name" value="DNA ligase/mRNA capping enzyme"/>
    <property type="match status" value="2"/>
</dbReference>
<dbReference type="InterPro" id="IPR032380">
    <property type="entry name" value="PNKP_ligase_dom"/>
</dbReference>
<organism evidence="4 5">
    <name type="scientific">Saccharibacillus alkalitolerans</name>
    <dbReference type="NCBI Taxonomy" id="2705290"/>
    <lineage>
        <taxon>Bacteria</taxon>
        <taxon>Bacillati</taxon>
        <taxon>Bacillota</taxon>
        <taxon>Bacilli</taxon>
        <taxon>Bacillales</taxon>
        <taxon>Paenibacillaceae</taxon>
        <taxon>Saccharibacillus</taxon>
    </lineage>
</organism>
<dbReference type="Gene3D" id="3.60.21.10">
    <property type="match status" value="1"/>
</dbReference>
<accession>A0ABX0F3H4</accession>
<name>A0ABX0F3H4_9BACL</name>
<dbReference type="Proteomes" id="UP000800303">
    <property type="component" value="Unassembled WGS sequence"/>
</dbReference>
<feature type="region of interest" description="Disordered" evidence="1">
    <location>
        <begin position="1"/>
        <end position="22"/>
    </location>
</feature>
<evidence type="ECO:0000256" key="1">
    <source>
        <dbReference type="SAM" id="MobiDB-lite"/>
    </source>
</evidence>
<evidence type="ECO:0000313" key="4">
    <source>
        <dbReference type="EMBL" id="NGZ75167.1"/>
    </source>
</evidence>
<dbReference type="SUPFAM" id="SSF52540">
    <property type="entry name" value="P-loop containing nucleoside triphosphate hydrolases"/>
    <property type="match status" value="1"/>
</dbReference>
<dbReference type="EMBL" id="JAAFGS010000002">
    <property type="protein sequence ID" value="NGZ75167.1"/>
    <property type="molecule type" value="Genomic_DNA"/>
</dbReference>
<feature type="compositionally biased region" description="Basic and acidic residues" evidence="1">
    <location>
        <begin position="1"/>
        <end position="14"/>
    </location>
</feature>
<gene>
    <name evidence="4" type="ORF">GYN08_07540</name>
</gene>
<proteinExistence type="predicted"/>
<sequence length="881" mass="101277">MTEWSHNKEKKDEGQTAPAQTPEIRTKVHTILMLVGPTECGKTTFANRVLIPALRMEDEERGLRGNVQLLSSDVIRQEILGYEYDKYDSVMLESSEQAFRLLFERLRLATSFPINAEFVIVDTTGLAEDFRQKVREVARDNHYRVEAVVFDYRRRGDYYASERSKRLISNHIGRLKKDVLPVLAREGYDAVHRIRAKDFGGYEPTAYSVVVENRREYMDCILPGGRNYVVIGDVHESVDALRGLLLDYGCSLEEDRLLPEKPANTTFILAGDWIDKGKRTKETVEFLYLNRDRFLFVKGNHENFVYKYLRGEVDGVDRELLDNYFDSIPALREDEALRAKFDELVEASLPFCRRIGVGEGQPSFYVTHAPCERKYIGKLDAAAQRHQRTFRLRPDLPKEEQLSFLPLEAVGNHPYHLFGHVAAKRAFRLRNKLHLDTGAVYGNLLTSVSMGYKPFFKAHKSPSAGIAEELETLFPQERRIRPRELSEDDLRRLRYISRRKINFVSGTMPPADKDLRAGELESLRRGLDYFRGHGVREVVLQPKYMGSRCNVYLHRGAEESFAVSRGGYKIKGTDLTAIYARLLERFGGYMEQQGIRILILDGELMPWHTLGEGLIERQFRPIGAALKSELGFLRKHGFEQALDRLTEQYDASGFDRDRIHMPKGKLSEKYGNGAYQNFKYVHQIRQARMPLAAHEEAYAVYDRQLDLYAGEGEAEYKPFGLLKIVYEDGREEQPGLTRKQSELYGLLSDDAQLQLNLEEEGAYERAAAFFETLTSEQGMEGVVIKPELPKDGAAPNMKVRNPEYLSIVYGYDYRFPHKYGKLLKQKSIQRKLRTSVDEHKLGLRMLAVPIDDISPEHAEYRETASDLLFEVAGEKEIDPRL</sequence>
<dbReference type="InterPro" id="IPR004843">
    <property type="entry name" value="Calcineurin-like_PHP"/>
</dbReference>
<dbReference type="InterPro" id="IPR027417">
    <property type="entry name" value="P-loop_NTPase"/>
</dbReference>
<feature type="domain" description="Calcineurin-like phosphoesterase" evidence="2">
    <location>
        <begin position="229"/>
        <end position="329"/>
    </location>
</feature>
<evidence type="ECO:0000259" key="3">
    <source>
        <dbReference type="Pfam" id="PF16542"/>
    </source>
</evidence>
<dbReference type="Pfam" id="PF16542">
    <property type="entry name" value="PNKP_ligase"/>
    <property type="match status" value="1"/>
</dbReference>
<dbReference type="InterPro" id="IPR029052">
    <property type="entry name" value="Metallo-depent_PP-like"/>
</dbReference>
<evidence type="ECO:0000313" key="5">
    <source>
        <dbReference type="Proteomes" id="UP000800303"/>
    </source>
</evidence>
<reference evidence="4 5" key="1">
    <citation type="submission" date="2020-01" db="EMBL/GenBank/DDBJ databases">
        <title>Polyphasic characterisation and genomic insights into a novel alkali tolerant bacterium VR-M41.</title>
        <authorList>
            <person name="Vemuluri V.R."/>
        </authorList>
    </citation>
    <scope>NUCLEOTIDE SEQUENCE [LARGE SCALE GENOMIC DNA]</scope>
    <source>
        <strain evidence="4 5">VR-M41</strain>
    </source>
</reference>
<dbReference type="PANTHER" id="PTHR42850:SF4">
    <property type="entry name" value="ZINC-DEPENDENT ENDOPOLYPHOSPHATASE"/>
    <property type="match status" value="1"/>
</dbReference>
<protein>
    <submittedName>
        <fullName evidence="4">AAA family ATPase</fullName>
    </submittedName>
</protein>
<dbReference type="Pfam" id="PF00149">
    <property type="entry name" value="Metallophos"/>
    <property type="match status" value="1"/>
</dbReference>
<feature type="domain" description="Polynucleotide kinase-phosphatase ligase" evidence="3">
    <location>
        <begin position="497"/>
        <end position="847"/>
    </location>
</feature>
<evidence type="ECO:0000259" key="2">
    <source>
        <dbReference type="Pfam" id="PF00149"/>
    </source>
</evidence>
<dbReference type="SUPFAM" id="SSF56300">
    <property type="entry name" value="Metallo-dependent phosphatases"/>
    <property type="match status" value="1"/>
</dbReference>
<keyword evidence="5" id="KW-1185">Reference proteome</keyword>
<dbReference type="Gene3D" id="3.40.50.300">
    <property type="entry name" value="P-loop containing nucleotide triphosphate hydrolases"/>
    <property type="match status" value="1"/>
</dbReference>
<dbReference type="InterPro" id="IPR050126">
    <property type="entry name" value="Ap4A_hydrolase"/>
</dbReference>